<evidence type="ECO:0000256" key="3">
    <source>
        <dbReference type="ARBA" id="ARBA00022679"/>
    </source>
</evidence>
<keyword evidence="5 16" id="KW-0863">Zinc-finger</keyword>
<dbReference type="AlphaFoldDB" id="A0A3B5M4K7"/>
<proteinExistence type="predicted"/>
<reference evidence="19" key="1">
    <citation type="submission" date="2025-08" db="UniProtKB">
        <authorList>
            <consortium name="Ensembl"/>
        </authorList>
    </citation>
    <scope>IDENTIFICATION</scope>
</reference>
<evidence type="ECO:0000256" key="4">
    <source>
        <dbReference type="ARBA" id="ARBA00022723"/>
    </source>
</evidence>
<dbReference type="InterPro" id="IPR013083">
    <property type="entry name" value="Znf_RING/FYVE/PHD"/>
</dbReference>
<evidence type="ECO:0000313" key="19">
    <source>
        <dbReference type="Ensembl" id="ENSXCOP00000014904.1"/>
    </source>
</evidence>
<sequence>SDNPGPSLSQTPKGFAMSAEVSPDSKCPICLDVFHNMSYLDRCLHKFCFRCILEWSKNKPECPLCKQPFRSIYHKIYYNKFCIFIYITDS</sequence>
<dbReference type="GO" id="GO:0061630">
    <property type="term" value="F:ubiquitin protein ligase activity"/>
    <property type="evidence" value="ECO:0007669"/>
    <property type="project" value="UniProtKB-EC"/>
</dbReference>
<feature type="region of interest" description="Disordered" evidence="17">
    <location>
        <begin position="1"/>
        <end position="23"/>
    </location>
</feature>
<evidence type="ECO:0000256" key="1">
    <source>
        <dbReference type="ARBA" id="ARBA00000900"/>
    </source>
</evidence>
<evidence type="ECO:0000256" key="16">
    <source>
        <dbReference type="PROSITE-ProRule" id="PRU00175"/>
    </source>
</evidence>
<evidence type="ECO:0000256" key="10">
    <source>
        <dbReference type="ARBA" id="ARBA00071236"/>
    </source>
</evidence>
<reference evidence="19" key="2">
    <citation type="submission" date="2025-09" db="UniProtKB">
        <authorList>
            <consortium name="Ensembl"/>
        </authorList>
    </citation>
    <scope>IDENTIFICATION</scope>
</reference>
<dbReference type="Gene3D" id="3.30.40.10">
    <property type="entry name" value="Zinc/RING finger domain, C3HC4 (zinc finger)"/>
    <property type="match status" value="1"/>
</dbReference>
<evidence type="ECO:0000256" key="9">
    <source>
        <dbReference type="ARBA" id="ARBA00023163"/>
    </source>
</evidence>
<dbReference type="EC" id="2.3.2.27" evidence="2"/>
<dbReference type="FunFam" id="3.30.40.10:FF:000136">
    <property type="entry name" value="E3 ubiquitin-protein ligase Topors"/>
    <property type="match status" value="1"/>
</dbReference>
<dbReference type="PROSITE" id="PS50089">
    <property type="entry name" value="ZF_RING_2"/>
    <property type="match status" value="1"/>
</dbReference>
<dbReference type="Pfam" id="PF13923">
    <property type="entry name" value="zf-C3HC4_2"/>
    <property type="match status" value="1"/>
</dbReference>
<dbReference type="GeneTree" id="ENSGT00530000064170"/>
<evidence type="ECO:0000256" key="2">
    <source>
        <dbReference type="ARBA" id="ARBA00012483"/>
    </source>
</evidence>
<keyword evidence="8" id="KW-0805">Transcription regulation</keyword>
<evidence type="ECO:0000259" key="18">
    <source>
        <dbReference type="PROSITE" id="PS50089"/>
    </source>
</evidence>
<evidence type="ECO:0000256" key="6">
    <source>
        <dbReference type="ARBA" id="ARBA00022786"/>
    </source>
</evidence>
<keyword evidence="4" id="KW-0479">Metal-binding</keyword>
<dbReference type="InterPro" id="IPR017907">
    <property type="entry name" value="Znf_RING_CS"/>
</dbReference>
<keyword evidence="9" id="KW-0804">Transcription</keyword>
<evidence type="ECO:0000256" key="17">
    <source>
        <dbReference type="SAM" id="MobiDB-lite"/>
    </source>
</evidence>
<dbReference type="PANTHER" id="PTHR46077:SF1">
    <property type="entry name" value="TOP1 BINDING ARGININE_SERINE RICH PROTEIN, E3 UBIQUITIN LIGASE"/>
    <property type="match status" value="1"/>
</dbReference>
<dbReference type="GO" id="GO:0006513">
    <property type="term" value="P:protein monoubiquitination"/>
    <property type="evidence" value="ECO:0007669"/>
    <property type="project" value="TreeGrafter"/>
</dbReference>
<dbReference type="STRING" id="32473.ENSXCOP00000014904"/>
<dbReference type="InterPro" id="IPR058746">
    <property type="entry name" value="Znf_RING-type_Topors"/>
</dbReference>
<dbReference type="CDD" id="cd16574">
    <property type="entry name" value="RING-HC_Topors"/>
    <property type="match status" value="1"/>
</dbReference>
<protein>
    <recommendedName>
        <fullName evidence="10">E3 ubiquitin-protein ligase Topors</fullName>
        <ecNumber evidence="2">2.3.2.27</ecNumber>
    </recommendedName>
    <alternativeName>
        <fullName evidence="11">RING-type E3 ubiquitin transferase Topors</fullName>
    </alternativeName>
    <alternativeName>
        <fullName evidence="13">SUMO1-protein E3 ligase Topors</fullName>
    </alternativeName>
    <alternativeName>
        <fullName evidence="12">Topoisomerase I-binding RING finger protein</fullName>
    </alternativeName>
    <alternativeName>
        <fullName evidence="14">Topoisomerase I-binding arginine/serine-rich protein</fullName>
    </alternativeName>
    <alternativeName>
        <fullName evidence="15">Tumor suppressor p53-binding protein 3</fullName>
    </alternativeName>
</protein>
<feature type="compositionally biased region" description="Polar residues" evidence="17">
    <location>
        <begin position="1"/>
        <end position="12"/>
    </location>
</feature>
<dbReference type="PROSITE" id="PS00518">
    <property type="entry name" value="ZF_RING_1"/>
    <property type="match status" value="1"/>
</dbReference>
<keyword evidence="3" id="KW-0808">Transferase</keyword>
<organism evidence="19 20">
    <name type="scientific">Xiphophorus couchianus</name>
    <name type="common">Monterrey platyfish</name>
    <dbReference type="NCBI Taxonomy" id="32473"/>
    <lineage>
        <taxon>Eukaryota</taxon>
        <taxon>Metazoa</taxon>
        <taxon>Chordata</taxon>
        <taxon>Craniata</taxon>
        <taxon>Vertebrata</taxon>
        <taxon>Euteleostomi</taxon>
        <taxon>Actinopterygii</taxon>
        <taxon>Neopterygii</taxon>
        <taxon>Teleostei</taxon>
        <taxon>Neoteleostei</taxon>
        <taxon>Acanthomorphata</taxon>
        <taxon>Ovalentaria</taxon>
        <taxon>Atherinomorphae</taxon>
        <taxon>Cyprinodontiformes</taxon>
        <taxon>Poeciliidae</taxon>
        <taxon>Poeciliinae</taxon>
        <taxon>Xiphophorus</taxon>
    </lineage>
</organism>
<dbReference type="PANTHER" id="PTHR46077">
    <property type="entry name" value="E3 UBIQUITIN-PROTEIN LIGASE TOPORS"/>
    <property type="match status" value="1"/>
</dbReference>
<dbReference type="SMART" id="SM00184">
    <property type="entry name" value="RING"/>
    <property type="match status" value="1"/>
</dbReference>
<dbReference type="GO" id="GO:0008270">
    <property type="term" value="F:zinc ion binding"/>
    <property type="evidence" value="ECO:0007669"/>
    <property type="project" value="UniProtKB-KW"/>
</dbReference>
<dbReference type="GO" id="GO:0008630">
    <property type="term" value="P:intrinsic apoptotic signaling pathway in response to DNA damage"/>
    <property type="evidence" value="ECO:0007669"/>
    <property type="project" value="UniProtKB-ARBA"/>
</dbReference>
<dbReference type="Ensembl" id="ENSXCOT00000015090.1">
    <property type="protein sequence ID" value="ENSXCOP00000014904.1"/>
    <property type="gene ID" value="ENSXCOG00000011297.1"/>
</dbReference>
<evidence type="ECO:0000256" key="12">
    <source>
        <dbReference type="ARBA" id="ARBA00076940"/>
    </source>
</evidence>
<evidence type="ECO:0000256" key="5">
    <source>
        <dbReference type="ARBA" id="ARBA00022771"/>
    </source>
</evidence>
<comment type="catalytic activity">
    <reaction evidence="1">
        <text>S-ubiquitinyl-[E2 ubiquitin-conjugating enzyme]-L-cysteine + [acceptor protein]-L-lysine = [E2 ubiquitin-conjugating enzyme]-L-cysteine + N(6)-ubiquitinyl-[acceptor protein]-L-lysine.</text>
        <dbReference type="EC" id="2.3.2.27"/>
    </reaction>
</comment>
<dbReference type="InterPro" id="IPR001841">
    <property type="entry name" value="Znf_RING"/>
</dbReference>
<keyword evidence="7" id="KW-0862">Zinc</keyword>
<dbReference type="SUPFAM" id="SSF57850">
    <property type="entry name" value="RING/U-box"/>
    <property type="match status" value="1"/>
</dbReference>
<evidence type="ECO:0000256" key="15">
    <source>
        <dbReference type="ARBA" id="ARBA00082108"/>
    </source>
</evidence>
<dbReference type="GO" id="GO:0000209">
    <property type="term" value="P:protein polyubiquitination"/>
    <property type="evidence" value="ECO:0007669"/>
    <property type="project" value="TreeGrafter"/>
</dbReference>
<evidence type="ECO:0000256" key="14">
    <source>
        <dbReference type="ARBA" id="ARBA00079184"/>
    </source>
</evidence>
<dbReference type="Proteomes" id="UP000261380">
    <property type="component" value="Unplaced"/>
</dbReference>
<evidence type="ECO:0000256" key="13">
    <source>
        <dbReference type="ARBA" id="ARBA00079040"/>
    </source>
</evidence>
<dbReference type="GO" id="GO:0032391">
    <property type="term" value="C:photoreceptor connecting cilium"/>
    <property type="evidence" value="ECO:0007669"/>
    <property type="project" value="UniProtKB-ARBA"/>
</dbReference>
<evidence type="ECO:0000256" key="11">
    <source>
        <dbReference type="ARBA" id="ARBA00076856"/>
    </source>
</evidence>
<evidence type="ECO:0000256" key="7">
    <source>
        <dbReference type="ARBA" id="ARBA00022833"/>
    </source>
</evidence>
<evidence type="ECO:0000256" key="8">
    <source>
        <dbReference type="ARBA" id="ARBA00023015"/>
    </source>
</evidence>
<keyword evidence="20" id="KW-1185">Reference proteome</keyword>
<accession>A0A3B5M4K7</accession>
<feature type="domain" description="RING-type" evidence="18">
    <location>
        <begin position="27"/>
        <end position="66"/>
    </location>
</feature>
<keyword evidence="6" id="KW-0833">Ubl conjugation pathway</keyword>
<evidence type="ECO:0000313" key="20">
    <source>
        <dbReference type="Proteomes" id="UP000261380"/>
    </source>
</evidence>
<name>A0A3B5M4K7_9TELE</name>